<gene>
    <name evidence="2" type="ORF">MNBD_CHLOROFLEXI01-953</name>
</gene>
<dbReference type="InterPro" id="IPR004919">
    <property type="entry name" value="GmrSD_N"/>
</dbReference>
<organism evidence="2">
    <name type="scientific">hydrothermal vent metagenome</name>
    <dbReference type="NCBI Taxonomy" id="652676"/>
    <lineage>
        <taxon>unclassified sequences</taxon>
        <taxon>metagenomes</taxon>
        <taxon>ecological metagenomes</taxon>
    </lineage>
</organism>
<dbReference type="PANTHER" id="PTHR39639:SF1">
    <property type="entry name" value="DUF262 DOMAIN-CONTAINING PROTEIN"/>
    <property type="match status" value="1"/>
</dbReference>
<reference evidence="2" key="1">
    <citation type="submission" date="2018-06" db="EMBL/GenBank/DDBJ databases">
        <authorList>
            <person name="Zhirakovskaya E."/>
        </authorList>
    </citation>
    <scope>NUCLEOTIDE SEQUENCE</scope>
</reference>
<accession>A0A3B0V3F5</accession>
<dbReference type="EMBL" id="UOEU01000666">
    <property type="protein sequence ID" value="VAW37521.1"/>
    <property type="molecule type" value="Genomic_DNA"/>
</dbReference>
<proteinExistence type="predicted"/>
<feature type="domain" description="GmrSD restriction endonucleases N-terminal" evidence="1">
    <location>
        <begin position="51"/>
        <end position="186"/>
    </location>
</feature>
<evidence type="ECO:0000259" key="1">
    <source>
        <dbReference type="Pfam" id="PF03235"/>
    </source>
</evidence>
<evidence type="ECO:0000313" key="2">
    <source>
        <dbReference type="EMBL" id="VAW37521.1"/>
    </source>
</evidence>
<dbReference type="PANTHER" id="PTHR39639">
    <property type="entry name" value="CHROMOSOME 16, WHOLE GENOME SHOTGUN SEQUENCE"/>
    <property type="match status" value="1"/>
</dbReference>
<protein>
    <recommendedName>
        <fullName evidence="1">GmrSD restriction endonucleases N-terminal domain-containing protein</fullName>
    </recommendedName>
</protein>
<sequence>MIIENKSKTEEFEEIEATGENDDVELEDYPLDSFLIRTESRTVFEIIRRMESERYILNPDFQREFVWDEIKQSRLIESALMRIPLPVFYLAEQPNGKIVVVDGLQRLTTFFRYRNNDFSLRGIHNKHLIGKRFKDLTPKLQGRLEDTNLTLYLIDANVPERARLDIFERVNSGEPLSRQQMRNSLYMGLGTIWLRKQAKSEKFLAATTGSLNWKKMRDRELINRFCAFRLLGYKQYREKYKGDMDNFLAATLKYMNGLSSVDLENLEKEFQTSMRNNQLVFGRYAFRRHHNQEERRSVINAALFDVWSVVLTRYSEECVGVLKSEIQSLFYDLMDDERFVDMIRIATNSASKVSGRFEIMNDKFSQLEGIC</sequence>
<dbReference type="Pfam" id="PF03235">
    <property type="entry name" value="GmrSD_N"/>
    <property type="match status" value="1"/>
</dbReference>
<dbReference type="AlphaFoldDB" id="A0A3B0V3F5"/>
<name>A0A3B0V3F5_9ZZZZ</name>